<dbReference type="Pfam" id="PF07676">
    <property type="entry name" value="PD40"/>
    <property type="match status" value="3"/>
</dbReference>
<dbReference type="OrthoDB" id="9809364at2"/>
<dbReference type="SUPFAM" id="SSF48452">
    <property type="entry name" value="TPR-like"/>
    <property type="match status" value="1"/>
</dbReference>
<comment type="subcellular location">
    <subcellularLocation>
        <location evidence="1">Cell outer membrane</location>
    </subcellularLocation>
</comment>
<keyword evidence="9" id="KW-1185">Reference proteome</keyword>
<evidence type="ECO:0000256" key="6">
    <source>
        <dbReference type="SAM" id="SignalP"/>
    </source>
</evidence>
<dbReference type="InterPro" id="IPR050330">
    <property type="entry name" value="Bact_OuterMem_StrucFunc"/>
</dbReference>
<dbReference type="PROSITE" id="PS51123">
    <property type="entry name" value="OMPA_2"/>
    <property type="match status" value="1"/>
</dbReference>
<keyword evidence="3" id="KW-0998">Cell outer membrane</keyword>
<keyword evidence="2 5" id="KW-0472">Membrane</keyword>
<dbReference type="Gene3D" id="1.25.40.10">
    <property type="entry name" value="Tetratricopeptide repeat domain"/>
    <property type="match status" value="1"/>
</dbReference>
<dbReference type="InterPro" id="IPR011042">
    <property type="entry name" value="6-blade_b-propeller_TolB-like"/>
</dbReference>
<evidence type="ECO:0000256" key="5">
    <source>
        <dbReference type="PROSITE-ProRule" id="PRU00473"/>
    </source>
</evidence>
<feature type="domain" description="OmpA-like" evidence="7">
    <location>
        <begin position="517"/>
        <end position="633"/>
    </location>
</feature>
<feature type="chain" id="PRO_5022681785" evidence="6">
    <location>
        <begin position="19"/>
        <end position="633"/>
    </location>
</feature>
<dbReference type="InterPro" id="IPR011990">
    <property type="entry name" value="TPR-like_helical_dom_sf"/>
</dbReference>
<feature type="signal peptide" evidence="6">
    <location>
        <begin position="1"/>
        <end position="18"/>
    </location>
</feature>
<evidence type="ECO:0000256" key="4">
    <source>
        <dbReference type="PROSITE-ProRule" id="PRU00339"/>
    </source>
</evidence>
<name>A0A5B8V9E7_9BACT</name>
<keyword evidence="4" id="KW-0802">TPR repeat</keyword>
<sequence>MKRLLFIILIIASFQATAQEPKINPKAAKAYNDAIAQLQDGFIKDAIPLLGKAIEYEPHFVDAWLSLAGVYGELKDYQKAVDHYEKAREMDTAYFKFYNLPYAIDLAGLGRFEDAAKAIDTFLAIPSLNDKSVKSAMYWKSCYSFAIDYKQKHPATDYVFTPENLGDSINSNRPEVYPSFTIDDSTFVFTRHELDGRETFMMSRRIQDGFSTSVPIKGQLNEEPSKGAINISQDGEWLVFAGNFPGKGYGNYDIFISYNTPQGWSVPINLGENINTDFWESSPSLSPDKNALYFSSNRPGGYGGKDIYVSYRSANGKWLPAQNLGPSINTAGDEIEPFIHADNSTLYFTSNGLPGYGGLDIFLTRKDANGKWQTPENLGYPINTISDQESIFISADGATGYYASDRSDTRGGLDLYKFNMRNDIRPIKTLYVQGTVYNAETKQTIPCAVELTDNATQKLITKVQTDETGFYFITLPVGTDYTFTVNRKGFLFYSDLYNLGNKDADSIYVKDIPLQPIAVNAVGVLKNIQFETNAATLEPVSLIELDKLLQLLTDNVTIKVQINGHTDNTGTDARNNQLSLDRAKAVADYLASKGIDPKRLTWKGFGASKPVAENTTEQGKALNRRTEFVIIGL</sequence>
<dbReference type="KEGG" id="pgin:FRZ67_06580"/>
<dbReference type="InterPro" id="IPR006665">
    <property type="entry name" value="OmpA-like"/>
</dbReference>
<dbReference type="PROSITE" id="PS50005">
    <property type="entry name" value="TPR"/>
    <property type="match status" value="1"/>
</dbReference>
<dbReference type="InterPro" id="IPR019734">
    <property type="entry name" value="TPR_rpt"/>
</dbReference>
<accession>A0A5B8V9E7</accession>
<dbReference type="SMART" id="SM00028">
    <property type="entry name" value="TPR"/>
    <property type="match status" value="2"/>
</dbReference>
<dbReference type="InterPro" id="IPR011659">
    <property type="entry name" value="WD40"/>
</dbReference>
<dbReference type="InterPro" id="IPR006664">
    <property type="entry name" value="OMP_bac"/>
</dbReference>
<dbReference type="Gene3D" id="2.60.40.1120">
    <property type="entry name" value="Carboxypeptidase-like, regulatory domain"/>
    <property type="match status" value="1"/>
</dbReference>
<dbReference type="AlphaFoldDB" id="A0A5B8V9E7"/>
<dbReference type="SUPFAM" id="SSF103088">
    <property type="entry name" value="OmpA-like"/>
    <property type="match status" value="1"/>
</dbReference>
<evidence type="ECO:0000256" key="1">
    <source>
        <dbReference type="ARBA" id="ARBA00004442"/>
    </source>
</evidence>
<dbReference type="Pfam" id="PF13432">
    <property type="entry name" value="TPR_16"/>
    <property type="match status" value="1"/>
</dbReference>
<gene>
    <name evidence="8" type="ORF">FRZ67_06580</name>
</gene>
<dbReference type="Pfam" id="PF00691">
    <property type="entry name" value="OmpA"/>
    <property type="match status" value="1"/>
</dbReference>
<dbReference type="InterPro" id="IPR008969">
    <property type="entry name" value="CarboxyPept-like_regulatory"/>
</dbReference>
<dbReference type="GO" id="GO:0009279">
    <property type="term" value="C:cell outer membrane"/>
    <property type="evidence" value="ECO:0007669"/>
    <property type="project" value="UniProtKB-SubCell"/>
</dbReference>
<dbReference type="Proteomes" id="UP000321533">
    <property type="component" value="Chromosome"/>
</dbReference>
<reference evidence="8 9" key="1">
    <citation type="journal article" date="2016" name="Int. J. Syst. Evol. Microbiol.">
        <title>Panacibacter ginsenosidivorans gen. nov., sp. nov., with ginsenoside converting activity isolated from soil of a ginseng field.</title>
        <authorList>
            <person name="Siddiqi M.Z."/>
            <person name="Muhammad Shafi S."/>
            <person name="Choi K.D."/>
            <person name="Im W.T."/>
        </authorList>
    </citation>
    <scope>NUCLEOTIDE SEQUENCE [LARGE SCALE GENOMIC DNA]</scope>
    <source>
        <strain evidence="8 9">Gsoil1550</strain>
    </source>
</reference>
<dbReference type="Gene3D" id="3.30.1330.60">
    <property type="entry name" value="OmpA-like domain"/>
    <property type="match status" value="1"/>
</dbReference>
<dbReference type="SUPFAM" id="SSF82171">
    <property type="entry name" value="DPP6 N-terminal domain-like"/>
    <property type="match status" value="1"/>
</dbReference>
<dbReference type="PRINTS" id="PR01021">
    <property type="entry name" value="OMPADOMAIN"/>
</dbReference>
<keyword evidence="6" id="KW-0732">Signal</keyword>
<evidence type="ECO:0000313" key="9">
    <source>
        <dbReference type="Proteomes" id="UP000321533"/>
    </source>
</evidence>
<dbReference type="SUPFAM" id="SSF49464">
    <property type="entry name" value="Carboxypeptidase regulatory domain-like"/>
    <property type="match status" value="1"/>
</dbReference>
<dbReference type="CDD" id="cd07185">
    <property type="entry name" value="OmpA_C-like"/>
    <property type="match status" value="1"/>
</dbReference>
<organism evidence="8 9">
    <name type="scientific">Panacibacter ginsenosidivorans</name>
    <dbReference type="NCBI Taxonomy" id="1813871"/>
    <lineage>
        <taxon>Bacteria</taxon>
        <taxon>Pseudomonadati</taxon>
        <taxon>Bacteroidota</taxon>
        <taxon>Chitinophagia</taxon>
        <taxon>Chitinophagales</taxon>
        <taxon>Chitinophagaceae</taxon>
        <taxon>Panacibacter</taxon>
    </lineage>
</organism>
<evidence type="ECO:0000313" key="8">
    <source>
        <dbReference type="EMBL" id="QEC66978.1"/>
    </source>
</evidence>
<dbReference type="InterPro" id="IPR036737">
    <property type="entry name" value="OmpA-like_sf"/>
</dbReference>
<dbReference type="PANTHER" id="PTHR30329">
    <property type="entry name" value="STATOR ELEMENT OF FLAGELLAR MOTOR COMPLEX"/>
    <property type="match status" value="1"/>
</dbReference>
<dbReference type="Gene3D" id="2.120.10.30">
    <property type="entry name" value="TolB, C-terminal domain"/>
    <property type="match status" value="1"/>
</dbReference>
<evidence type="ECO:0000256" key="2">
    <source>
        <dbReference type="ARBA" id="ARBA00023136"/>
    </source>
</evidence>
<dbReference type="EMBL" id="CP042435">
    <property type="protein sequence ID" value="QEC66978.1"/>
    <property type="molecule type" value="Genomic_DNA"/>
</dbReference>
<feature type="repeat" description="TPR" evidence="4">
    <location>
        <begin position="61"/>
        <end position="94"/>
    </location>
</feature>
<dbReference type="PANTHER" id="PTHR30329:SF21">
    <property type="entry name" value="LIPOPROTEIN YIAD-RELATED"/>
    <property type="match status" value="1"/>
</dbReference>
<proteinExistence type="predicted"/>
<evidence type="ECO:0000256" key="3">
    <source>
        <dbReference type="ARBA" id="ARBA00023237"/>
    </source>
</evidence>
<protein>
    <submittedName>
        <fullName evidence="8">OmpA family protein</fullName>
    </submittedName>
</protein>
<evidence type="ECO:0000259" key="7">
    <source>
        <dbReference type="PROSITE" id="PS51123"/>
    </source>
</evidence>
<dbReference type="RefSeq" id="WP_147188778.1">
    <property type="nucleotide sequence ID" value="NZ_CP042435.1"/>
</dbReference>